<keyword evidence="2" id="KW-1185">Reference proteome</keyword>
<dbReference type="Proteomes" id="UP000813461">
    <property type="component" value="Unassembled WGS sequence"/>
</dbReference>
<sequence length="229" mass="26243">MRHMRLRACLCEQLFVDPVNTLSLPNIRTLVVNCSRPPGLVLPRCDHRVNFESERLVWRAIKGGFETIVDTTGHISKDANMYIFACTDRDDNDFSLYQAYVCADMVAKESRVLPYFSAIAEGKLWRDTTDGARLPAEILEDERLGRPSFATGCVERPMEVRTAQQWREDIPRKSCELWQSEKKAGVKLLEAERRTGRGAYLSLEQLHEATPPGWKSVRENNNVLEENEQ</sequence>
<name>A0A8K0VSK9_9PLEO</name>
<dbReference type="EMBL" id="JAGMVJ010000023">
    <property type="protein sequence ID" value="KAH7072423.1"/>
    <property type="molecule type" value="Genomic_DNA"/>
</dbReference>
<accession>A0A8K0VSK9</accession>
<organism evidence="1 2">
    <name type="scientific">Paraphoma chrysanthemicola</name>
    <dbReference type="NCBI Taxonomy" id="798071"/>
    <lineage>
        <taxon>Eukaryota</taxon>
        <taxon>Fungi</taxon>
        <taxon>Dikarya</taxon>
        <taxon>Ascomycota</taxon>
        <taxon>Pezizomycotina</taxon>
        <taxon>Dothideomycetes</taxon>
        <taxon>Pleosporomycetidae</taxon>
        <taxon>Pleosporales</taxon>
        <taxon>Pleosporineae</taxon>
        <taxon>Phaeosphaeriaceae</taxon>
        <taxon>Paraphoma</taxon>
    </lineage>
</organism>
<proteinExistence type="predicted"/>
<evidence type="ECO:0000313" key="2">
    <source>
        <dbReference type="Proteomes" id="UP000813461"/>
    </source>
</evidence>
<dbReference type="OrthoDB" id="4192220at2759"/>
<reference evidence="1" key="1">
    <citation type="journal article" date="2021" name="Nat. Commun.">
        <title>Genetic determinants of endophytism in the Arabidopsis root mycobiome.</title>
        <authorList>
            <person name="Mesny F."/>
            <person name="Miyauchi S."/>
            <person name="Thiergart T."/>
            <person name="Pickel B."/>
            <person name="Atanasova L."/>
            <person name="Karlsson M."/>
            <person name="Huettel B."/>
            <person name="Barry K.W."/>
            <person name="Haridas S."/>
            <person name="Chen C."/>
            <person name="Bauer D."/>
            <person name="Andreopoulos W."/>
            <person name="Pangilinan J."/>
            <person name="LaButti K."/>
            <person name="Riley R."/>
            <person name="Lipzen A."/>
            <person name="Clum A."/>
            <person name="Drula E."/>
            <person name="Henrissat B."/>
            <person name="Kohler A."/>
            <person name="Grigoriev I.V."/>
            <person name="Martin F.M."/>
            <person name="Hacquard S."/>
        </authorList>
    </citation>
    <scope>NUCLEOTIDE SEQUENCE</scope>
    <source>
        <strain evidence="1">MPI-SDFR-AT-0120</strain>
    </source>
</reference>
<dbReference type="AlphaFoldDB" id="A0A8K0VSK9"/>
<comment type="caution">
    <text evidence="1">The sequence shown here is derived from an EMBL/GenBank/DDBJ whole genome shotgun (WGS) entry which is preliminary data.</text>
</comment>
<protein>
    <submittedName>
        <fullName evidence="1">Uncharacterized protein</fullName>
    </submittedName>
</protein>
<gene>
    <name evidence="1" type="ORF">FB567DRAFT_564314</name>
</gene>
<evidence type="ECO:0000313" key="1">
    <source>
        <dbReference type="EMBL" id="KAH7072423.1"/>
    </source>
</evidence>